<protein>
    <recommendedName>
        <fullName evidence="4">Membrane protein YkvI</fullName>
    </recommendedName>
</protein>
<feature type="transmembrane region" description="Helical" evidence="1">
    <location>
        <begin position="85"/>
        <end position="107"/>
    </location>
</feature>
<name>A0A096DH61_FLAPL</name>
<keyword evidence="1" id="KW-0472">Membrane</keyword>
<feature type="transmembrane region" description="Helical" evidence="1">
    <location>
        <begin position="299"/>
        <end position="317"/>
    </location>
</feature>
<feature type="transmembrane region" description="Helical" evidence="1">
    <location>
        <begin position="260"/>
        <end position="283"/>
    </location>
</feature>
<feature type="transmembrane region" description="Helical" evidence="1">
    <location>
        <begin position="119"/>
        <end position="137"/>
    </location>
</feature>
<gene>
    <name evidence="2" type="ORF">HMPREF9460_00667</name>
</gene>
<organism evidence="2 3">
    <name type="scientific">Flavonifractor plautii 1_3_50AFAA</name>
    <dbReference type="NCBI Taxonomy" id="742738"/>
    <lineage>
        <taxon>Bacteria</taxon>
        <taxon>Bacillati</taxon>
        <taxon>Bacillota</taxon>
        <taxon>Clostridia</taxon>
        <taxon>Eubacteriales</taxon>
        <taxon>Oscillospiraceae</taxon>
        <taxon>Flavonifractor</taxon>
    </lineage>
</organism>
<sequence length="358" mass="37758">MEEPLEQTISARQLGAAFSGCFLGAGYVSGREMWQFFGRFGPVGWLGLCLSIALLGGAGLLLLTMVRRTGRHELSFLMVPWQCPALRHLLALFSVLLLFGVVTIMTAGTGAALHQAFGLPPWLCGLLFALLIAALSLSGLRGMISIFSFAAPALVLCTVGLGAGALLLLPACPPPAFQGGVGWLPSAMAFSAYNMFSAVAILAPLGRQVPPRCTPRGIGLGCTMLFMVAAPILLVLNHYPGAAETEFPMLTVVTAISPGLGIPYLLLLLIAMVVTAFSCFLAGMERLSAGTELHGRERVLRFFAVSLVAWGASLLGFGELISLIYPVFGAVSAVFLTGMAVHFCRVNWGNPNEKADGK</sequence>
<keyword evidence="1" id="KW-1133">Transmembrane helix</keyword>
<evidence type="ECO:0008006" key="4">
    <source>
        <dbReference type="Google" id="ProtNLM"/>
    </source>
</evidence>
<dbReference type="PANTHER" id="PTHR37814:SF1">
    <property type="entry name" value="MEMBRANE PROTEIN"/>
    <property type="match status" value="1"/>
</dbReference>
<comment type="caution">
    <text evidence="2">The sequence shown here is derived from an EMBL/GenBank/DDBJ whole genome shotgun (WGS) entry which is preliminary data.</text>
</comment>
<dbReference type="EMBL" id="ADLO01000026">
    <property type="protein sequence ID" value="KGF56839.1"/>
    <property type="molecule type" value="Genomic_DNA"/>
</dbReference>
<evidence type="ECO:0000313" key="3">
    <source>
        <dbReference type="Proteomes" id="UP000029585"/>
    </source>
</evidence>
<keyword evidence="1" id="KW-0812">Transmembrane</keyword>
<dbReference type="InterPro" id="IPR038728">
    <property type="entry name" value="YkvI-like"/>
</dbReference>
<feature type="transmembrane region" description="Helical" evidence="1">
    <location>
        <begin position="183"/>
        <end position="205"/>
    </location>
</feature>
<dbReference type="PATRIC" id="fig|742738.3.peg.697"/>
<feature type="transmembrane region" description="Helical" evidence="1">
    <location>
        <begin position="149"/>
        <end position="171"/>
    </location>
</feature>
<feature type="transmembrane region" description="Helical" evidence="1">
    <location>
        <begin position="323"/>
        <end position="344"/>
    </location>
</feature>
<feature type="transmembrane region" description="Helical" evidence="1">
    <location>
        <begin position="43"/>
        <end position="64"/>
    </location>
</feature>
<reference evidence="2 3" key="1">
    <citation type="submission" date="2011-08" db="EMBL/GenBank/DDBJ databases">
        <title>The Genome Sequence of Clostridium orbiscindens 1_3_50AFAA.</title>
        <authorList>
            <consortium name="The Broad Institute Genome Sequencing Platform"/>
            <person name="Earl A."/>
            <person name="Ward D."/>
            <person name="Feldgarden M."/>
            <person name="Gevers D."/>
            <person name="Daigneault M."/>
            <person name="Strauss J."/>
            <person name="Allen-Vercoe E."/>
            <person name="Young S.K."/>
            <person name="Zeng Q."/>
            <person name="Gargeya S."/>
            <person name="Fitzgerald M."/>
            <person name="Haas B."/>
            <person name="Abouelleil A."/>
            <person name="Alvarado L."/>
            <person name="Arachchi H.M."/>
            <person name="Berlin A."/>
            <person name="Brown A."/>
            <person name="Chapman S.B."/>
            <person name="Chen Z."/>
            <person name="Dunbar C."/>
            <person name="Freedman E."/>
            <person name="Gearin G."/>
            <person name="Gellesch M."/>
            <person name="Goldberg J."/>
            <person name="Griggs A."/>
            <person name="Gujja S."/>
            <person name="Heiman D."/>
            <person name="Howarth C."/>
            <person name="Larson L."/>
            <person name="Lui A."/>
            <person name="MacDonald P.J.P."/>
            <person name="Montmayeur A."/>
            <person name="Murphy C."/>
            <person name="Neiman D."/>
            <person name="Pearson M."/>
            <person name="Priest M."/>
            <person name="Roberts A."/>
            <person name="Saif S."/>
            <person name="Shea T."/>
            <person name="Shenoy N."/>
            <person name="Sisk P."/>
            <person name="Stolte C."/>
            <person name="Sykes S."/>
            <person name="Wortman J."/>
            <person name="Nusbaum C."/>
            <person name="Birren B."/>
        </authorList>
    </citation>
    <scope>NUCLEOTIDE SEQUENCE [LARGE SCALE GENOMIC DNA]</scope>
    <source>
        <strain evidence="2 3">1_3_50AFAA</strain>
    </source>
</reference>
<dbReference type="AlphaFoldDB" id="A0A096DH61"/>
<proteinExistence type="predicted"/>
<dbReference type="HOGENOM" id="CLU_043930_0_0_9"/>
<accession>A0A096DH61</accession>
<evidence type="ECO:0000313" key="2">
    <source>
        <dbReference type="EMBL" id="KGF56839.1"/>
    </source>
</evidence>
<evidence type="ECO:0000256" key="1">
    <source>
        <dbReference type="SAM" id="Phobius"/>
    </source>
</evidence>
<feature type="transmembrane region" description="Helical" evidence="1">
    <location>
        <begin position="217"/>
        <end position="240"/>
    </location>
</feature>
<dbReference type="Proteomes" id="UP000029585">
    <property type="component" value="Unassembled WGS sequence"/>
</dbReference>
<keyword evidence="3" id="KW-1185">Reference proteome</keyword>
<dbReference type="PANTHER" id="PTHR37814">
    <property type="entry name" value="CONSERVED MEMBRANE PROTEIN"/>
    <property type="match status" value="1"/>
</dbReference>
<dbReference type="eggNOG" id="COG3949">
    <property type="taxonomic scope" value="Bacteria"/>
</dbReference>